<gene>
    <name evidence="1" type="ORF">DFQ14_101361</name>
</gene>
<comment type="caution">
    <text evidence="1">The sequence shown here is derived from an EMBL/GenBank/DDBJ whole genome shotgun (WGS) entry which is preliminary data.</text>
</comment>
<proteinExistence type="predicted"/>
<evidence type="ECO:0000313" key="1">
    <source>
        <dbReference type="EMBL" id="RCW47018.1"/>
    </source>
</evidence>
<sequence length="108" mass="11807">MASPADELRQAADMLRDLSDTATGKQWYRQGGEIRTTNRESAGAQQRLGEVDLAADARWIVTMSPAVTPVLVLWLQAAADIHERCRPDEIDRTATAALDFARQINGAA</sequence>
<keyword evidence="2" id="KW-1185">Reference proteome</keyword>
<accession>A0A368VXT5</accession>
<dbReference type="Proteomes" id="UP000253495">
    <property type="component" value="Unassembled WGS sequence"/>
</dbReference>
<dbReference type="RefSeq" id="WP_114451232.1">
    <property type="nucleotide sequence ID" value="NZ_QPJC01000001.1"/>
</dbReference>
<reference evidence="1 2" key="1">
    <citation type="submission" date="2018-07" db="EMBL/GenBank/DDBJ databases">
        <title>Genomic Encyclopedia of Type Strains, Phase III (KMG-III): the genomes of soil and plant-associated and newly described type strains.</title>
        <authorList>
            <person name="Whitman W."/>
        </authorList>
    </citation>
    <scope>NUCLEOTIDE SEQUENCE [LARGE SCALE GENOMIC DNA]</scope>
    <source>
        <strain evidence="1 2">CECT 8575</strain>
    </source>
</reference>
<name>A0A368VXT5_9ACTN</name>
<organism evidence="1 2">
    <name type="scientific">Halopolyspora algeriensis</name>
    <dbReference type="NCBI Taxonomy" id="1500506"/>
    <lineage>
        <taxon>Bacteria</taxon>
        <taxon>Bacillati</taxon>
        <taxon>Actinomycetota</taxon>
        <taxon>Actinomycetes</taxon>
        <taxon>Actinomycetes incertae sedis</taxon>
        <taxon>Halopolyspora</taxon>
    </lineage>
</organism>
<dbReference type="EMBL" id="QPJC01000001">
    <property type="protein sequence ID" value="RCW47018.1"/>
    <property type="molecule type" value="Genomic_DNA"/>
</dbReference>
<protein>
    <submittedName>
        <fullName evidence="1">Uncharacterized protein</fullName>
    </submittedName>
</protein>
<evidence type="ECO:0000313" key="2">
    <source>
        <dbReference type="Proteomes" id="UP000253495"/>
    </source>
</evidence>
<dbReference type="AlphaFoldDB" id="A0A368VXT5"/>